<gene>
    <name evidence="1" type="ORF">G01um101477_453</name>
</gene>
<accession>A0A554JAY6</accession>
<dbReference type="EMBL" id="VMFF01000042">
    <property type="protein sequence ID" value="TSC65506.1"/>
    <property type="molecule type" value="Genomic_DNA"/>
</dbReference>
<protein>
    <submittedName>
        <fullName evidence="1">Uncharacterized protein</fullName>
    </submittedName>
</protein>
<dbReference type="Proteomes" id="UP000319613">
    <property type="component" value="Unassembled WGS sequence"/>
</dbReference>
<dbReference type="AlphaFoldDB" id="A0A554JAY6"/>
<name>A0A554JAY6_9BACT</name>
<evidence type="ECO:0000313" key="1">
    <source>
        <dbReference type="EMBL" id="TSC65506.1"/>
    </source>
</evidence>
<evidence type="ECO:0000313" key="2">
    <source>
        <dbReference type="Proteomes" id="UP000319613"/>
    </source>
</evidence>
<proteinExistence type="predicted"/>
<organism evidence="1 2">
    <name type="scientific">Candidatus Doudnabacteria bacterium Gr01-1014_77</name>
    <dbReference type="NCBI Taxonomy" id="2017133"/>
    <lineage>
        <taxon>Bacteria</taxon>
        <taxon>Candidatus Doudnaibacteriota</taxon>
    </lineage>
</organism>
<sequence length="48" mass="5602">MSQKKIFIRKLAKSAISGKIVTLNYAQKHPRTTYIERVLVEIKKQKSK</sequence>
<comment type="caution">
    <text evidence="1">The sequence shown here is derived from an EMBL/GenBank/DDBJ whole genome shotgun (WGS) entry which is preliminary data.</text>
</comment>
<reference evidence="1 2" key="1">
    <citation type="submission" date="2017-07" db="EMBL/GenBank/DDBJ databases">
        <title>Mechanisms for carbon and nitrogen cycling indicate functional differentiation within the Candidate Phyla Radiation.</title>
        <authorList>
            <person name="Danczak R.E."/>
            <person name="Johnston M.D."/>
            <person name="Kenah C."/>
            <person name="Slattery M."/>
            <person name="Wrighton K.C."/>
            <person name="Wilkins M.J."/>
        </authorList>
    </citation>
    <scope>NUCLEOTIDE SEQUENCE [LARGE SCALE GENOMIC DNA]</scope>
    <source>
        <strain evidence="1">Gr01-1014_77</strain>
    </source>
</reference>